<evidence type="ECO:0000313" key="15">
    <source>
        <dbReference type="EMBL" id="NYZ63340.1"/>
    </source>
</evidence>
<evidence type="ECO:0000313" key="16">
    <source>
        <dbReference type="Proteomes" id="UP000589896"/>
    </source>
</evidence>
<dbReference type="Gene3D" id="3.50.30.20">
    <property type="entry name" value="Carbamoyl-phosphate synthase small subunit, N-terminal domain"/>
    <property type="match status" value="1"/>
</dbReference>
<dbReference type="InterPro" id="IPR006274">
    <property type="entry name" value="CarbamoylP_synth_ssu"/>
</dbReference>
<dbReference type="UniPathway" id="UPA00068">
    <property type="reaction ID" value="UER00171"/>
</dbReference>
<keyword evidence="8 13" id="KW-0067">ATP-binding</keyword>
<dbReference type="GO" id="GO:0006541">
    <property type="term" value="P:glutamine metabolic process"/>
    <property type="evidence" value="ECO:0007669"/>
    <property type="project" value="InterPro"/>
</dbReference>
<dbReference type="GO" id="GO:0005524">
    <property type="term" value="F:ATP binding"/>
    <property type="evidence" value="ECO:0007669"/>
    <property type="project" value="UniProtKB-UniRule"/>
</dbReference>
<comment type="pathway">
    <text evidence="2 13">Amino-acid biosynthesis; L-arginine biosynthesis; carbamoyl phosphate from bicarbonate: step 1/1.</text>
</comment>
<evidence type="ECO:0000256" key="12">
    <source>
        <dbReference type="ARBA" id="ARBA00049285"/>
    </source>
</evidence>
<evidence type="ECO:0000256" key="9">
    <source>
        <dbReference type="ARBA" id="ARBA00022962"/>
    </source>
</evidence>
<keyword evidence="6 13" id="KW-0028">Amino-acid biosynthesis</keyword>
<evidence type="ECO:0000256" key="4">
    <source>
        <dbReference type="ARBA" id="ARBA00022571"/>
    </source>
</evidence>
<dbReference type="HAMAP" id="MF_01209">
    <property type="entry name" value="CPSase_S_chain"/>
    <property type="match status" value="1"/>
</dbReference>
<feature type="binding site" evidence="13">
    <location>
        <position position="307"/>
    </location>
    <ligand>
        <name>L-glutamine</name>
        <dbReference type="ChEBI" id="CHEBI:58359"/>
    </ligand>
</feature>
<keyword evidence="5 13" id="KW-0436">Ligase</keyword>
<dbReference type="SUPFAM" id="SSF52021">
    <property type="entry name" value="Carbamoyl phosphate synthetase, small subunit N-terminal domain"/>
    <property type="match status" value="1"/>
</dbReference>
<proteinExistence type="inferred from homology"/>
<feature type="active site" description="Nucleophile" evidence="13">
    <location>
        <position position="265"/>
    </location>
</feature>
<evidence type="ECO:0000256" key="11">
    <source>
        <dbReference type="ARBA" id="ARBA00048816"/>
    </source>
</evidence>
<dbReference type="RefSeq" id="WP_180545535.1">
    <property type="nucleotide sequence ID" value="NZ_JACCJZ010000017.1"/>
</dbReference>
<evidence type="ECO:0000256" key="13">
    <source>
        <dbReference type="HAMAP-Rule" id="MF_01209"/>
    </source>
</evidence>
<evidence type="ECO:0000256" key="7">
    <source>
        <dbReference type="ARBA" id="ARBA00022741"/>
    </source>
</evidence>
<feature type="binding site" evidence="13">
    <location>
        <position position="309"/>
    </location>
    <ligand>
        <name>L-glutamine</name>
        <dbReference type="ChEBI" id="CHEBI:58359"/>
    </ligand>
</feature>
<dbReference type="EMBL" id="JACCJZ010000017">
    <property type="protein sequence ID" value="NYZ63340.1"/>
    <property type="molecule type" value="Genomic_DNA"/>
</dbReference>
<dbReference type="PRINTS" id="PR00096">
    <property type="entry name" value="GATASE"/>
</dbReference>
<feature type="active site" evidence="13">
    <location>
        <position position="351"/>
    </location>
</feature>
<dbReference type="InterPro" id="IPR029062">
    <property type="entry name" value="Class_I_gatase-like"/>
</dbReference>
<accession>A0A7Z0QUM5</accession>
<gene>
    <name evidence="13 15" type="primary">carA</name>
    <name evidence="15" type="ORF">H0E82_11270</name>
</gene>
<evidence type="ECO:0000256" key="6">
    <source>
        <dbReference type="ARBA" id="ARBA00022605"/>
    </source>
</evidence>
<dbReference type="Proteomes" id="UP000589896">
    <property type="component" value="Unassembled WGS sequence"/>
</dbReference>
<keyword evidence="10 13" id="KW-0665">Pyrimidine biosynthesis</keyword>
<dbReference type="EC" id="6.3.5.5" evidence="13"/>
<dbReference type="PROSITE" id="PS51273">
    <property type="entry name" value="GATASE_TYPE_1"/>
    <property type="match status" value="1"/>
</dbReference>
<dbReference type="NCBIfam" id="TIGR01368">
    <property type="entry name" value="CPSaseIIsmall"/>
    <property type="match status" value="1"/>
</dbReference>
<dbReference type="InterPro" id="IPR036480">
    <property type="entry name" value="CarbP_synth_ssu_N_sf"/>
</dbReference>
<name>A0A7Z0QUM5_9GAMM</name>
<comment type="pathway">
    <text evidence="1 13">Pyrimidine metabolism; UMP biosynthesis via de novo pathway; (S)-dihydroorotate from bicarbonate: step 1/3.</text>
</comment>
<comment type="catalytic activity">
    <reaction evidence="12 13">
        <text>L-glutamine + H2O = L-glutamate + NH4(+)</text>
        <dbReference type="Rhea" id="RHEA:15889"/>
        <dbReference type="ChEBI" id="CHEBI:15377"/>
        <dbReference type="ChEBI" id="CHEBI:28938"/>
        <dbReference type="ChEBI" id="CHEBI:29985"/>
        <dbReference type="ChEBI" id="CHEBI:58359"/>
    </reaction>
</comment>
<dbReference type="InterPro" id="IPR035686">
    <property type="entry name" value="CPSase_GATase1"/>
</dbReference>
<dbReference type="GO" id="GO:0006207">
    <property type="term" value="P:'de novo' pyrimidine nucleobase biosynthetic process"/>
    <property type="evidence" value="ECO:0007669"/>
    <property type="project" value="InterPro"/>
</dbReference>
<feature type="binding site" evidence="13">
    <location>
        <position position="237"/>
    </location>
    <ligand>
        <name>L-glutamine</name>
        <dbReference type="ChEBI" id="CHEBI:58359"/>
    </ligand>
</feature>
<feature type="region of interest" description="CPSase" evidence="13">
    <location>
        <begin position="1"/>
        <end position="188"/>
    </location>
</feature>
<keyword evidence="16" id="KW-1185">Reference proteome</keyword>
<dbReference type="FunFam" id="3.40.50.880:FF:000011">
    <property type="entry name" value="Carbamoyl-phosphate synthase small chain"/>
    <property type="match status" value="1"/>
</dbReference>
<feature type="binding site" evidence="13">
    <location>
        <position position="47"/>
    </location>
    <ligand>
        <name>L-glutamine</name>
        <dbReference type="ChEBI" id="CHEBI:58359"/>
    </ligand>
</feature>
<dbReference type="GO" id="GO:0006526">
    <property type="term" value="P:L-arginine biosynthetic process"/>
    <property type="evidence" value="ECO:0007669"/>
    <property type="project" value="UniProtKB-UniRule"/>
</dbReference>
<dbReference type="CDD" id="cd01744">
    <property type="entry name" value="GATase1_CPSase"/>
    <property type="match status" value="1"/>
</dbReference>
<evidence type="ECO:0000256" key="2">
    <source>
        <dbReference type="ARBA" id="ARBA00005077"/>
    </source>
</evidence>
<comment type="subunit">
    <text evidence="13">Composed of two chains; the small (or glutamine) chain promotes the hydrolysis of glutamine to ammonia, which is used by the large (or ammonia) chain to synthesize carbamoyl phosphate. Tetramer of heterodimers (alpha,beta)4.</text>
</comment>
<dbReference type="UniPathway" id="UPA00070">
    <property type="reaction ID" value="UER00115"/>
</dbReference>
<dbReference type="GO" id="GO:0004088">
    <property type="term" value="F:carbamoyl-phosphate synthase (glutamine-hydrolyzing) activity"/>
    <property type="evidence" value="ECO:0007669"/>
    <property type="project" value="UniProtKB-UniRule"/>
</dbReference>
<dbReference type="Gene3D" id="3.40.50.880">
    <property type="match status" value="1"/>
</dbReference>
<dbReference type="PRINTS" id="PR00099">
    <property type="entry name" value="CPSGATASE"/>
</dbReference>
<feature type="active site" evidence="13">
    <location>
        <position position="349"/>
    </location>
</feature>
<dbReference type="Pfam" id="PF00988">
    <property type="entry name" value="CPSase_sm_chain"/>
    <property type="match status" value="1"/>
</dbReference>
<comment type="catalytic activity">
    <reaction evidence="11 13">
        <text>hydrogencarbonate + L-glutamine + 2 ATP + H2O = carbamoyl phosphate + L-glutamate + 2 ADP + phosphate + 2 H(+)</text>
        <dbReference type="Rhea" id="RHEA:18633"/>
        <dbReference type="ChEBI" id="CHEBI:15377"/>
        <dbReference type="ChEBI" id="CHEBI:15378"/>
        <dbReference type="ChEBI" id="CHEBI:17544"/>
        <dbReference type="ChEBI" id="CHEBI:29985"/>
        <dbReference type="ChEBI" id="CHEBI:30616"/>
        <dbReference type="ChEBI" id="CHEBI:43474"/>
        <dbReference type="ChEBI" id="CHEBI:58228"/>
        <dbReference type="ChEBI" id="CHEBI:58359"/>
        <dbReference type="ChEBI" id="CHEBI:456216"/>
        <dbReference type="EC" id="6.3.5.5"/>
    </reaction>
</comment>
<protein>
    <recommendedName>
        <fullName evidence="13">Carbamoyl phosphate synthase small chain</fullName>
        <ecNumber evidence="13">6.3.5.5</ecNumber>
    </recommendedName>
    <alternativeName>
        <fullName evidence="13">Carbamoyl phosphate synthetase glutamine chain</fullName>
    </alternativeName>
</protein>
<keyword evidence="7 13" id="KW-0547">Nucleotide-binding</keyword>
<dbReference type="NCBIfam" id="NF009475">
    <property type="entry name" value="PRK12838.1"/>
    <property type="match status" value="1"/>
</dbReference>
<keyword evidence="9 13" id="KW-0315">Glutamine amidotransferase</keyword>
<evidence type="ECO:0000256" key="10">
    <source>
        <dbReference type="ARBA" id="ARBA00022975"/>
    </source>
</evidence>
<dbReference type="SUPFAM" id="SSF52317">
    <property type="entry name" value="Class I glutamine amidotransferase-like"/>
    <property type="match status" value="1"/>
</dbReference>
<evidence type="ECO:0000259" key="14">
    <source>
        <dbReference type="SMART" id="SM01097"/>
    </source>
</evidence>
<feature type="binding site" evidence="13">
    <location>
        <position position="266"/>
    </location>
    <ligand>
        <name>L-glutamine</name>
        <dbReference type="ChEBI" id="CHEBI:58359"/>
    </ligand>
</feature>
<dbReference type="InterPro" id="IPR050472">
    <property type="entry name" value="Anth_synth/Amidotransfase"/>
</dbReference>
<dbReference type="GO" id="GO:0044205">
    <property type="term" value="P:'de novo' UMP biosynthetic process"/>
    <property type="evidence" value="ECO:0007669"/>
    <property type="project" value="UniProtKB-UniRule"/>
</dbReference>
<feature type="binding site" evidence="13">
    <location>
        <position position="239"/>
    </location>
    <ligand>
        <name>L-glutamine</name>
        <dbReference type="ChEBI" id="CHEBI:58359"/>
    </ligand>
</feature>
<comment type="similarity">
    <text evidence="3 13">Belongs to the CarA family.</text>
</comment>
<dbReference type="InterPro" id="IPR002474">
    <property type="entry name" value="CarbamoylP_synth_ssu_N"/>
</dbReference>
<evidence type="ECO:0000256" key="5">
    <source>
        <dbReference type="ARBA" id="ARBA00022598"/>
    </source>
</evidence>
<dbReference type="AlphaFoldDB" id="A0A7Z0QUM5"/>
<dbReference type="PANTHER" id="PTHR43418:SF7">
    <property type="entry name" value="CARBAMOYL-PHOSPHATE SYNTHASE SMALL CHAIN"/>
    <property type="match status" value="1"/>
</dbReference>
<evidence type="ECO:0000256" key="8">
    <source>
        <dbReference type="ARBA" id="ARBA00022840"/>
    </source>
</evidence>
<comment type="caution">
    <text evidence="15">The sequence shown here is derived from an EMBL/GenBank/DDBJ whole genome shotgun (WGS) entry which is preliminary data.</text>
</comment>
<keyword evidence="4 13" id="KW-0055">Arginine biosynthesis</keyword>
<organism evidence="15 16">
    <name type="scientific">Luteimonas deserti</name>
    <dbReference type="NCBI Taxonomy" id="2752306"/>
    <lineage>
        <taxon>Bacteria</taxon>
        <taxon>Pseudomonadati</taxon>
        <taxon>Pseudomonadota</taxon>
        <taxon>Gammaproteobacteria</taxon>
        <taxon>Lysobacterales</taxon>
        <taxon>Lysobacteraceae</taxon>
        <taxon>Luteimonas</taxon>
    </lineage>
</organism>
<evidence type="ECO:0000256" key="1">
    <source>
        <dbReference type="ARBA" id="ARBA00004812"/>
    </source>
</evidence>
<sequence length="374" mass="40077">MTETAILVLEDGTVFEGVSVGATGLSVGEVVFNTAMTGYQEVLTDPSYARQLVTLTYPHIGNTGCTDQDDEASKVWASGLIVRNVPRRPSSWRSRVSLQDWLRTRGIVAISEIDTRKLTRLLRDRGSMNGAVMAGDIDVDAALEAARKFPGLKGMDLAKVVSTPDRYTWTDGQLDLDANAFVQAAPKFKVVAYDFGVKHNILRMLAERGCELTVVPAQTPAAEVLQMQPDGVFLANGPGDPAPCDYAIDAIRGFIDAKIPTFGICLGHQLLALAAGAQTVKMPHGHHGANHPVQDLDSGQVLITSQNHGFAVDESTLPANVRVTHRSLFDGSNQGIELIDAPAFSFQGHPEASPGPHDVAPLFDRFVASLGRAA</sequence>
<feature type="binding site" evidence="13">
    <location>
        <position position="269"/>
    </location>
    <ligand>
        <name>L-glutamine</name>
        <dbReference type="ChEBI" id="CHEBI:58359"/>
    </ligand>
</feature>
<reference evidence="15 16" key="1">
    <citation type="submission" date="2020-07" db="EMBL/GenBank/DDBJ databases">
        <title>isolation of Luteimonas sp. SJ-16.</title>
        <authorList>
            <person name="Huang X.-X."/>
            <person name="Xu L."/>
            <person name="Sun J.-Q."/>
        </authorList>
    </citation>
    <scope>NUCLEOTIDE SEQUENCE [LARGE SCALE GENOMIC DNA]</scope>
    <source>
        <strain evidence="15 16">SJ-16</strain>
    </source>
</reference>
<evidence type="ECO:0000256" key="3">
    <source>
        <dbReference type="ARBA" id="ARBA00007800"/>
    </source>
</evidence>
<feature type="binding site" evidence="13">
    <location>
        <position position="310"/>
    </location>
    <ligand>
        <name>L-glutamine</name>
        <dbReference type="ChEBI" id="CHEBI:58359"/>
    </ligand>
</feature>
<dbReference type="Pfam" id="PF00117">
    <property type="entry name" value="GATase"/>
    <property type="match status" value="1"/>
</dbReference>
<dbReference type="SMART" id="SM01097">
    <property type="entry name" value="CPSase_sm_chain"/>
    <property type="match status" value="1"/>
</dbReference>
<dbReference type="FunFam" id="3.50.30.20:FF:000001">
    <property type="entry name" value="Carbamoyl-phosphate synthase small chain"/>
    <property type="match status" value="1"/>
</dbReference>
<dbReference type="PANTHER" id="PTHR43418">
    <property type="entry name" value="MULTIFUNCTIONAL TRYPTOPHAN BIOSYNTHESIS PROTEIN-RELATED"/>
    <property type="match status" value="1"/>
</dbReference>
<comment type="function">
    <text evidence="13">Small subunit of the glutamine-dependent carbamoyl phosphate synthetase (CPSase). CPSase catalyzes the formation of carbamoyl phosphate from the ammonia moiety of glutamine, carbonate, and phosphate donated by ATP, constituting the first step of 2 biosynthetic pathways, one leading to arginine and/or urea and the other to pyrimidine nucleotides. The small subunit (glutamine amidotransferase) binds and cleaves glutamine to supply the large subunit with the substrate ammonia.</text>
</comment>
<feature type="domain" description="Carbamoyl-phosphate synthase small subunit N-terminal" evidence="14">
    <location>
        <begin position="3"/>
        <end position="133"/>
    </location>
</feature>
<dbReference type="InterPro" id="IPR017926">
    <property type="entry name" value="GATASE"/>
</dbReference>